<sequence>MGEDLLTGLSMENHHPSTLLSMDSSAIAHEELGREMNRSMILSRPPDINLPLSAERSPPPQLWNSDPFDILEVGLGPQINESDTLLNASKTGRKCAKRLDSVIRDSNGVLGFDKSDLELEVFLVQHDMENMYMWVFKERPENALGKMQLRSYMNGHSRQGERPFPFSVDKGFVRSHRMQRKHYRGLSNPQCVHGIEVVSLPNLKGLDEEEQKRWMELTGRDLNFSVPPEASEFSSWRNLPNTEFELERPLPTLKTQQQPHPKKLLNGSGLNLSTRPMSHANGGGIDLSHVCNKRKKDLFLQGNDEDCCLVINNQHNDRVQDAEMHPIEPSWLNEFSGVMKNVYGPVTAAKTIYEDEQGYLIIISLPFADLKRVKVTWWNNLTHGVVKISSVSTACMPFIKRTDRTFKLTDPSPEHCPPGEFIREIPLPTRIPDDAKLEAYGDETGNCFGLGLLLSFPDLERAFSGLWLIAVFVMLYEKLWDRSIDIVRKIVPCSQQFDTLNWSAVDMMYIVGAPISKMDIGNVVGYHILSLGLAMQQLEEFFSLGERC</sequence>
<keyword evidence="2" id="KW-1185">Reference proteome</keyword>
<organism evidence="1 2">
    <name type="scientific">Pistacia atlantica</name>
    <dbReference type="NCBI Taxonomy" id="434234"/>
    <lineage>
        <taxon>Eukaryota</taxon>
        <taxon>Viridiplantae</taxon>
        <taxon>Streptophyta</taxon>
        <taxon>Embryophyta</taxon>
        <taxon>Tracheophyta</taxon>
        <taxon>Spermatophyta</taxon>
        <taxon>Magnoliopsida</taxon>
        <taxon>eudicotyledons</taxon>
        <taxon>Gunneridae</taxon>
        <taxon>Pentapetalae</taxon>
        <taxon>rosids</taxon>
        <taxon>malvids</taxon>
        <taxon>Sapindales</taxon>
        <taxon>Anacardiaceae</taxon>
        <taxon>Pistacia</taxon>
    </lineage>
</organism>
<dbReference type="Proteomes" id="UP001164250">
    <property type="component" value="Chromosome 11"/>
</dbReference>
<protein>
    <submittedName>
        <fullName evidence="1">Uncharacterized protein</fullName>
    </submittedName>
</protein>
<proteinExistence type="predicted"/>
<comment type="caution">
    <text evidence="1">The sequence shown here is derived from an EMBL/GenBank/DDBJ whole genome shotgun (WGS) entry which is preliminary data.</text>
</comment>
<evidence type="ECO:0000313" key="1">
    <source>
        <dbReference type="EMBL" id="KAJ0084030.1"/>
    </source>
</evidence>
<evidence type="ECO:0000313" key="2">
    <source>
        <dbReference type="Proteomes" id="UP001164250"/>
    </source>
</evidence>
<gene>
    <name evidence="1" type="ORF">Patl1_30891</name>
</gene>
<name>A0ACC1ACQ4_9ROSI</name>
<accession>A0ACC1ACQ4</accession>
<reference evidence="2" key="1">
    <citation type="journal article" date="2023" name="G3 (Bethesda)">
        <title>Genome assembly and association tests identify interacting loci associated with vigor, precocity, and sex in interspecific pistachio rootstocks.</title>
        <authorList>
            <person name="Palmer W."/>
            <person name="Jacygrad E."/>
            <person name="Sagayaradj S."/>
            <person name="Cavanaugh K."/>
            <person name="Han R."/>
            <person name="Bertier L."/>
            <person name="Beede B."/>
            <person name="Kafkas S."/>
            <person name="Golino D."/>
            <person name="Preece J."/>
            <person name="Michelmore R."/>
        </authorList>
    </citation>
    <scope>NUCLEOTIDE SEQUENCE [LARGE SCALE GENOMIC DNA]</scope>
</reference>
<dbReference type="EMBL" id="CM047907">
    <property type="protein sequence ID" value="KAJ0084030.1"/>
    <property type="molecule type" value="Genomic_DNA"/>
</dbReference>